<feature type="domain" description="AMP-binding enzyme C-terminal" evidence="2">
    <location>
        <begin position="294"/>
        <end position="363"/>
    </location>
</feature>
<dbReference type="Pfam" id="PF00501">
    <property type="entry name" value="AMP-binding"/>
    <property type="match status" value="1"/>
</dbReference>
<dbReference type="PANTHER" id="PTHR43767">
    <property type="entry name" value="LONG-CHAIN-FATTY-ACID--COA LIGASE"/>
    <property type="match status" value="1"/>
</dbReference>
<dbReference type="Pfam" id="PF13193">
    <property type="entry name" value="AMP-binding_C"/>
    <property type="match status" value="1"/>
</dbReference>
<dbReference type="GO" id="GO:0008756">
    <property type="term" value="F:o-succinylbenzoate-CoA ligase activity"/>
    <property type="evidence" value="ECO:0007669"/>
    <property type="project" value="UniProtKB-EC"/>
</dbReference>
<accession>A0A0G3GRS2</accession>
<dbReference type="AlphaFoldDB" id="A0A0G3GRS2"/>
<dbReference type="STRING" id="1050174.CEPID_01740"/>
<evidence type="ECO:0000313" key="4">
    <source>
        <dbReference type="Proteomes" id="UP000035368"/>
    </source>
</evidence>
<dbReference type="RefSeq" id="WP_047239488.1">
    <property type="nucleotide sequence ID" value="NZ_CP011541.1"/>
</dbReference>
<dbReference type="EMBL" id="CP011541">
    <property type="protein sequence ID" value="AKK02233.1"/>
    <property type="molecule type" value="Genomic_DNA"/>
</dbReference>
<dbReference type="InterPro" id="IPR025110">
    <property type="entry name" value="AMP-bd_C"/>
</dbReference>
<dbReference type="PROSITE" id="PS00455">
    <property type="entry name" value="AMP_BINDING"/>
    <property type="match status" value="1"/>
</dbReference>
<dbReference type="CDD" id="cd17630">
    <property type="entry name" value="OSB_MenE-like"/>
    <property type="match status" value="1"/>
</dbReference>
<proteinExistence type="predicted"/>
<dbReference type="EC" id="6.2.1.26" evidence="3"/>
<dbReference type="NCBIfam" id="NF005877">
    <property type="entry name" value="PRK07824.1"/>
    <property type="match status" value="1"/>
</dbReference>
<evidence type="ECO:0000259" key="2">
    <source>
        <dbReference type="Pfam" id="PF13193"/>
    </source>
</evidence>
<dbReference type="InterPro" id="IPR000873">
    <property type="entry name" value="AMP-dep_synth/lig_dom"/>
</dbReference>
<feature type="domain" description="AMP-dependent synthetase/ligase" evidence="1">
    <location>
        <begin position="48"/>
        <end position="233"/>
    </location>
</feature>
<evidence type="ECO:0000313" key="3">
    <source>
        <dbReference type="EMBL" id="AKK02233.1"/>
    </source>
</evidence>
<reference evidence="3 4" key="1">
    <citation type="submission" date="2015-05" db="EMBL/GenBank/DDBJ databases">
        <title>Complete genome sequence of Corynebacterium epidermidicanis DSM 45586, isolated from the skin of a dog suffering from pruritus.</title>
        <authorList>
            <person name="Ruckert C."/>
            <person name="Albersmeier A."/>
            <person name="Winkler A."/>
            <person name="Tauch A."/>
        </authorList>
    </citation>
    <scope>NUCLEOTIDE SEQUENCE [LARGE SCALE GENOMIC DNA]</scope>
    <source>
        <strain evidence="3 4">DSM 45586</strain>
    </source>
</reference>
<organism evidence="3 4">
    <name type="scientific">Corynebacterium epidermidicanis</name>
    <dbReference type="NCBI Taxonomy" id="1050174"/>
    <lineage>
        <taxon>Bacteria</taxon>
        <taxon>Bacillati</taxon>
        <taxon>Actinomycetota</taxon>
        <taxon>Actinomycetes</taxon>
        <taxon>Mycobacteriales</taxon>
        <taxon>Corynebacteriaceae</taxon>
        <taxon>Corynebacterium</taxon>
    </lineage>
</organism>
<dbReference type="Gene3D" id="3.30.300.30">
    <property type="match status" value="1"/>
</dbReference>
<dbReference type="PATRIC" id="fig|1050174.4.peg.354"/>
<dbReference type="InterPro" id="IPR042099">
    <property type="entry name" value="ANL_N_sf"/>
</dbReference>
<dbReference type="Gene3D" id="3.40.50.12780">
    <property type="entry name" value="N-terminal domain of ligase-like"/>
    <property type="match status" value="1"/>
</dbReference>
<sequence>MNLQPLVVPAENPALILDDLERAISGECALLPLPSTDHARARVLRASQRAGEHIENTALVMATSGSTGEPKGAMLSPANLVSSADATHKFLGGAGQWLLALPGHHIAGIQVLIRSLIAGVEPLCLDLRTGFHISAFAQAARELKATDDRVYTSLVPNQLVKAMDTLEGIEALRLFDAILVGGAAVGPDTLRAARELDINVVTTYGSSETSGGCVYNGKPIPGAQVRTDSSGRIHLGGPMVAHGYRNVPDSPAFATPGWFATSDLGTVVDGTLVVSGRLDNVIITGGLKIQPEVVENAMLAVRGVREVCVLGVPDPRLGQKIVAAYSGAVSPGEVISGLDDLQRWQLPREIKQVEALPLIGPGKVDRRKVANLFG</sequence>
<evidence type="ECO:0000259" key="1">
    <source>
        <dbReference type="Pfam" id="PF00501"/>
    </source>
</evidence>
<keyword evidence="3" id="KW-0436">Ligase</keyword>
<dbReference type="KEGG" id="cei:CEPID_01740"/>
<protein>
    <submittedName>
        <fullName evidence="3">Acyl-CoA synthetase (AMP-forming)/AMP-acid ligase II</fullName>
        <ecNumber evidence="3">6.2.1.26</ecNumber>
    </submittedName>
</protein>
<dbReference type="PANTHER" id="PTHR43767:SF1">
    <property type="entry name" value="NONRIBOSOMAL PEPTIDE SYNTHASE PES1 (EUROFUNG)-RELATED"/>
    <property type="match status" value="1"/>
</dbReference>
<dbReference type="InterPro" id="IPR020845">
    <property type="entry name" value="AMP-binding_CS"/>
</dbReference>
<gene>
    <name evidence="3" type="primary">menE</name>
    <name evidence="3" type="ORF">CEPID_01740</name>
</gene>
<dbReference type="OrthoDB" id="9803968at2"/>
<dbReference type="InterPro" id="IPR050237">
    <property type="entry name" value="ATP-dep_AMP-bd_enzyme"/>
</dbReference>
<dbReference type="Proteomes" id="UP000035368">
    <property type="component" value="Chromosome"/>
</dbReference>
<dbReference type="SUPFAM" id="SSF56801">
    <property type="entry name" value="Acetyl-CoA synthetase-like"/>
    <property type="match status" value="1"/>
</dbReference>
<keyword evidence="4" id="KW-1185">Reference proteome</keyword>
<dbReference type="InterPro" id="IPR045851">
    <property type="entry name" value="AMP-bd_C_sf"/>
</dbReference>
<name>A0A0G3GRS2_9CORY</name>